<dbReference type="EMBL" id="LCBL01000002">
    <property type="protein sequence ID" value="KKS09444.1"/>
    <property type="molecule type" value="Genomic_DNA"/>
</dbReference>
<gene>
    <name evidence="1" type="ORF">UU65_C0002G0222</name>
</gene>
<dbReference type="Proteomes" id="UP000033869">
    <property type="component" value="Unassembled WGS sequence"/>
</dbReference>
<reference evidence="1 2" key="1">
    <citation type="journal article" date="2015" name="Nature">
        <title>rRNA introns, odd ribosomes, and small enigmatic genomes across a large radiation of phyla.</title>
        <authorList>
            <person name="Brown C.T."/>
            <person name="Hug L.A."/>
            <person name="Thomas B.C."/>
            <person name="Sharon I."/>
            <person name="Castelle C.J."/>
            <person name="Singh A."/>
            <person name="Wilkins M.J."/>
            <person name="Williams K.H."/>
            <person name="Banfield J.F."/>
        </authorList>
    </citation>
    <scope>NUCLEOTIDE SEQUENCE [LARGE SCALE GENOMIC DNA]</scope>
</reference>
<organism evidence="1 2">
    <name type="scientific">candidate division CPR2 bacterium GW2011_GWC1_41_48</name>
    <dbReference type="NCBI Taxonomy" id="1618344"/>
    <lineage>
        <taxon>Bacteria</taxon>
        <taxon>Bacteria division CPR2</taxon>
    </lineage>
</organism>
<dbReference type="AlphaFoldDB" id="A0A0G0W8W3"/>
<dbReference type="PATRIC" id="fig|1618344.3.peg.559"/>
<protein>
    <submittedName>
        <fullName evidence="1">Uncharacterized protein</fullName>
    </submittedName>
</protein>
<evidence type="ECO:0000313" key="2">
    <source>
        <dbReference type="Proteomes" id="UP000033869"/>
    </source>
</evidence>
<name>A0A0G0W8W3_UNCC2</name>
<sequence length="134" mass="15327">MVATLKVTIYKMAKRGFLPCFSNYKYSHFPVEKLYLDDTHVIKVKNLISALIDSESLLELKSKGVGADIQPVRPNSKEGKRLVNLFGYEKNLFRVDYGKSAFKIIFGLSNDDRMAFFFAFDIDHSTFKVSSAKR</sequence>
<evidence type="ECO:0000313" key="1">
    <source>
        <dbReference type="EMBL" id="KKS09444.1"/>
    </source>
</evidence>
<accession>A0A0G0W8W3</accession>
<comment type="caution">
    <text evidence="1">The sequence shown here is derived from an EMBL/GenBank/DDBJ whole genome shotgun (WGS) entry which is preliminary data.</text>
</comment>
<proteinExistence type="predicted"/>